<feature type="domain" description="PTS EIIA type-2" evidence="4">
    <location>
        <begin position="525"/>
        <end position="664"/>
    </location>
</feature>
<dbReference type="Pfam" id="PF00359">
    <property type="entry name" value="PTS_EIIA_2"/>
    <property type="match status" value="1"/>
</dbReference>
<dbReference type="Gene3D" id="1.10.10.10">
    <property type="entry name" value="Winged helix-like DNA-binding domain superfamily/Winged helix DNA-binding domain"/>
    <property type="match status" value="1"/>
</dbReference>
<dbReference type="Gene3D" id="3.40.930.10">
    <property type="entry name" value="Mannitol-specific EII, Chain A"/>
    <property type="match status" value="1"/>
</dbReference>
<dbReference type="PANTHER" id="PTHR30185:SF18">
    <property type="entry name" value="TRANSCRIPTIONAL REGULATOR MTLR"/>
    <property type="match status" value="1"/>
</dbReference>
<comment type="caution">
    <text evidence="6">The sequence shown here is derived from an EMBL/GenBank/DDBJ whole genome shotgun (WGS) entry which is preliminary data.</text>
</comment>
<dbReference type="InterPro" id="IPR036388">
    <property type="entry name" value="WH-like_DNA-bd_sf"/>
</dbReference>
<feature type="domain" description="PRD" evidence="5">
    <location>
        <begin position="319"/>
        <end position="426"/>
    </location>
</feature>
<feature type="domain" description="PRD" evidence="5">
    <location>
        <begin position="207"/>
        <end position="315"/>
    </location>
</feature>
<gene>
    <name evidence="6" type="ORF">DW243_04785</name>
</gene>
<dbReference type="InterPro" id="IPR016152">
    <property type="entry name" value="PTrfase/Anion_transptr"/>
</dbReference>
<evidence type="ECO:0000259" key="4">
    <source>
        <dbReference type="PROSITE" id="PS51094"/>
    </source>
</evidence>
<dbReference type="Proteomes" id="UP000283981">
    <property type="component" value="Unassembled WGS sequence"/>
</dbReference>
<dbReference type="InterPro" id="IPR036634">
    <property type="entry name" value="PRD_sf"/>
</dbReference>
<dbReference type="Pfam" id="PF00874">
    <property type="entry name" value="PRD"/>
    <property type="match status" value="1"/>
</dbReference>
<evidence type="ECO:0000256" key="3">
    <source>
        <dbReference type="ARBA" id="ARBA00023163"/>
    </source>
</evidence>
<keyword evidence="1" id="KW-0677">Repeat</keyword>
<dbReference type="PROSITE" id="PS51372">
    <property type="entry name" value="PRD_2"/>
    <property type="match status" value="2"/>
</dbReference>
<dbReference type="InterPro" id="IPR011608">
    <property type="entry name" value="PRD"/>
</dbReference>
<dbReference type="CDD" id="cd00211">
    <property type="entry name" value="PTS_IIA_fru"/>
    <property type="match status" value="1"/>
</dbReference>
<evidence type="ECO:0000259" key="5">
    <source>
        <dbReference type="PROSITE" id="PS51372"/>
    </source>
</evidence>
<dbReference type="RefSeq" id="WP_055168288.1">
    <property type="nucleotide sequence ID" value="NZ_JBDMCY010000004.1"/>
</dbReference>
<proteinExistence type="predicted"/>
<dbReference type="PROSITE" id="PS51094">
    <property type="entry name" value="PTS_EIIA_TYPE_2"/>
    <property type="match status" value="1"/>
</dbReference>
<dbReference type="SUPFAM" id="SSF63520">
    <property type="entry name" value="PTS-regulatory domain, PRD"/>
    <property type="match status" value="1"/>
</dbReference>
<dbReference type="EMBL" id="QRIS01000006">
    <property type="protein sequence ID" value="RHG86560.1"/>
    <property type="molecule type" value="Genomic_DNA"/>
</dbReference>
<dbReference type="InterPro" id="IPR002178">
    <property type="entry name" value="PTS_EIIA_type-2_dom"/>
</dbReference>
<dbReference type="InterPro" id="IPR050661">
    <property type="entry name" value="BglG_antiterminators"/>
</dbReference>
<protein>
    <submittedName>
        <fullName evidence="6">PRD domain-containing protein</fullName>
    </submittedName>
</protein>
<organism evidence="6 7">
    <name type="scientific">Mediterraneibacter gnavus</name>
    <name type="common">Ruminococcus gnavus</name>
    <dbReference type="NCBI Taxonomy" id="33038"/>
    <lineage>
        <taxon>Bacteria</taxon>
        <taxon>Bacillati</taxon>
        <taxon>Bacillota</taxon>
        <taxon>Clostridia</taxon>
        <taxon>Lachnospirales</taxon>
        <taxon>Lachnospiraceae</taxon>
        <taxon>Mediterraneibacter</taxon>
    </lineage>
</organism>
<evidence type="ECO:0000256" key="1">
    <source>
        <dbReference type="ARBA" id="ARBA00022737"/>
    </source>
</evidence>
<accession>A0A2N5NNV1</accession>
<keyword evidence="2" id="KW-0805">Transcription regulation</keyword>
<name>A0A2N5NNV1_MEDGN</name>
<evidence type="ECO:0000313" key="7">
    <source>
        <dbReference type="Proteomes" id="UP000283981"/>
    </source>
</evidence>
<sequence length="664" mass="76890">MILNVVYFCEKCEESAGIVVREMDGRKLFYKLLLEQTKCKKVSEIADEMNISKKSIYNYLGDLEKDLPKYGLKIKKSGDGILITGPVEGRRELLKKLLDESEYSTEERREIIYENFLMNGAVLSINTLSDFYTVSRSSIVNDIKSVEKMLKEQDLFLKRDSSGTFLDGKEVDIREAQNDFIYRKIERDILFNESITIKYAKILLGKYVPQHYIDLAEHMTGYVKEELRFEMNLIYHLQVLIKFVIFLNRVNNRHFLPKEERPSLSTEVYQLRTYPVAQQLCGHVEKECRGLCIPQAEINYVNKIINSVYRLENDVKFVADSENIKEMVIHMIESVNAIFSDALINDNLLINGLERHFTAMLNRISNHVKIVNPYIHQIKKQYAALFSVVSLACSVIENYSGFTLSEDETGFILIHFQAAVERLNMSRKIIIIVDNIDAYTSILESQIRKNFILFDVIELAELKKVELEYINEFDFAVTTLEVKGIRIPHVQVSAMLTERDLEAINKEYYALSQCVKMKRYTFMLNCLDETIILLQKKYKSMEECVKEVCAILEKDGCIEDGFYDSVISRERIAPTNIVDGIALPHGLNKYVKENRIAIVTLKKPISWGNDRVSTIFLVAINFSNIMVSKKALEELYFCISDEDFISELKSCMDVKEVYQLFETV</sequence>
<dbReference type="PANTHER" id="PTHR30185">
    <property type="entry name" value="CRYPTIC BETA-GLUCOSIDE BGL OPERON ANTITERMINATOR"/>
    <property type="match status" value="1"/>
</dbReference>
<dbReference type="AlphaFoldDB" id="A0A2N5NNV1"/>
<dbReference type="SUPFAM" id="SSF55804">
    <property type="entry name" value="Phoshotransferase/anion transport protein"/>
    <property type="match status" value="1"/>
</dbReference>
<dbReference type="GO" id="GO:0006355">
    <property type="term" value="P:regulation of DNA-templated transcription"/>
    <property type="evidence" value="ECO:0007669"/>
    <property type="project" value="InterPro"/>
</dbReference>
<keyword evidence="3" id="KW-0804">Transcription</keyword>
<evidence type="ECO:0000313" key="6">
    <source>
        <dbReference type="EMBL" id="RHG86560.1"/>
    </source>
</evidence>
<reference evidence="6 7" key="1">
    <citation type="submission" date="2018-08" db="EMBL/GenBank/DDBJ databases">
        <title>A genome reference for cultivated species of the human gut microbiota.</title>
        <authorList>
            <person name="Zou Y."/>
            <person name="Xue W."/>
            <person name="Luo G."/>
        </authorList>
    </citation>
    <scope>NUCLEOTIDE SEQUENCE [LARGE SCALE GENOMIC DNA]</scope>
    <source>
        <strain evidence="6 7">AM21-18</strain>
    </source>
</reference>
<dbReference type="Gene3D" id="1.10.1790.10">
    <property type="entry name" value="PRD domain"/>
    <property type="match status" value="1"/>
</dbReference>
<evidence type="ECO:0000256" key="2">
    <source>
        <dbReference type="ARBA" id="ARBA00023015"/>
    </source>
</evidence>